<dbReference type="Pfam" id="PF02016">
    <property type="entry name" value="Peptidase_S66"/>
    <property type="match status" value="1"/>
</dbReference>
<dbReference type="SUPFAM" id="SSF52317">
    <property type="entry name" value="Class I glutamine amidotransferase-like"/>
    <property type="match status" value="1"/>
</dbReference>
<dbReference type="SUPFAM" id="SSF141986">
    <property type="entry name" value="LD-carboxypeptidase A C-terminal domain-like"/>
    <property type="match status" value="1"/>
</dbReference>
<dbReference type="GO" id="GO:0004180">
    <property type="term" value="F:carboxypeptidase activity"/>
    <property type="evidence" value="ECO:0007669"/>
    <property type="project" value="UniProtKB-KW"/>
</dbReference>
<keyword evidence="10" id="KW-1185">Reference proteome</keyword>
<dbReference type="CDD" id="cd07025">
    <property type="entry name" value="Peptidase_S66"/>
    <property type="match status" value="1"/>
</dbReference>
<accession>A0A940Y6W0</accession>
<comment type="caution">
    <text evidence="9">The sequence shown here is derived from an EMBL/GenBank/DDBJ whole genome shotgun (WGS) entry which is preliminary data.</text>
</comment>
<dbReference type="AlphaFoldDB" id="A0A940Y6W0"/>
<dbReference type="InterPro" id="IPR040921">
    <property type="entry name" value="Peptidase_S66C"/>
</dbReference>
<comment type="similarity">
    <text evidence="1">Belongs to the peptidase S66 family.</text>
</comment>
<dbReference type="Gene3D" id="3.50.30.60">
    <property type="entry name" value="LD-carboxypeptidase A C-terminal domain-like"/>
    <property type="match status" value="1"/>
</dbReference>
<dbReference type="EMBL" id="JAGQDD010000006">
    <property type="protein sequence ID" value="MBQ0930952.1"/>
    <property type="molecule type" value="Genomic_DNA"/>
</dbReference>
<evidence type="ECO:0000313" key="10">
    <source>
        <dbReference type="Proteomes" id="UP000676246"/>
    </source>
</evidence>
<proteinExistence type="inferred from homology"/>
<reference evidence="9 10" key="1">
    <citation type="submission" date="2021-04" db="EMBL/GenBank/DDBJ databases">
        <title>The genome sequence of Ideonella sp. 3Y2.</title>
        <authorList>
            <person name="Liu Y."/>
        </authorList>
    </citation>
    <scope>NUCLEOTIDE SEQUENCE [LARGE SCALE GENOMIC DNA]</scope>
    <source>
        <strain evidence="9 10">3Y2</strain>
    </source>
</reference>
<feature type="active site" description="Charge relay system" evidence="6">
    <location>
        <position position="200"/>
    </location>
</feature>
<dbReference type="Gene3D" id="3.40.50.10740">
    <property type="entry name" value="Class I glutamine amidotransferase-like"/>
    <property type="match status" value="1"/>
</dbReference>
<dbReference type="Proteomes" id="UP000676246">
    <property type="component" value="Unassembled WGS sequence"/>
</dbReference>
<evidence type="ECO:0000256" key="4">
    <source>
        <dbReference type="ARBA" id="ARBA00022801"/>
    </source>
</evidence>
<feature type="domain" description="LD-carboxypeptidase C-terminal" evidence="8">
    <location>
        <begin position="169"/>
        <end position="285"/>
    </location>
</feature>
<dbReference type="InterPro" id="IPR027461">
    <property type="entry name" value="Carboxypeptidase_A_C_sf"/>
</dbReference>
<dbReference type="RefSeq" id="WP_210853939.1">
    <property type="nucleotide sequence ID" value="NZ_JAGQDD010000006.1"/>
</dbReference>
<keyword evidence="4" id="KW-0378">Hydrolase</keyword>
<name>A0A940Y6W0_9BURK</name>
<protein>
    <submittedName>
        <fullName evidence="9">LD-carboxypeptidase</fullName>
    </submittedName>
</protein>
<feature type="active site" description="Charge relay system" evidence="6">
    <location>
        <position position="270"/>
    </location>
</feature>
<keyword evidence="2" id="KW-0121">Carboxypeptidase</keyword>
<evidence type="ECO:0000259" key="8">
    <source>
        <dbReference type="Pfam" id="PF17676"/>
    </source>
</evidence>
<keyword evidence="3" id="KW-0645">Protease</keyword>
<dbReference type="InterPro" id="IPR029062">
    <property type="entry name" value="Class_I_gatase-like"/>
</dbReference>
<evidence type="ECO:0000256" key="6">
    <source>
        <dbReference type="PIRSR" id="PIRSR028757-1"/>
    </source>
</evidence>
<feature type="active site" description="Nucleophile" evidence="6">
    <location>
        <position position="104"/>
    </location>
</feature>
<dbReference type="PIRSF" id="PIRSF028757">
    <property type="entry name" value="LD-carboxypeptidase"/>
    <property type="match status" value="1"/>
</dbReference>
<organism evidence="9 10">
    <name type="scientific">Ideonella alba</name>
    <dbReference type="NCBI Taxonomy" id="2824118"/>
    <lineage>
        <taxon>Bacteria</taxon>
        <taxon>Pseudomonadati</taxon>
        <taxon>Pseudomonadota</taxon>
        <taxon>Betaproteobacteria</taxon>
        <taxon>Burkholderiales</taxon>
        <taxon>Sphaerotilaceae</taxon>
        <taxon>Ideonella</taxon>
    </lineage>
</organism>
<dbReference type="PANTHER" id="PTHR30237">
    <property type="entry name" value="MURAMOYLTETRAPEPTIDE CARBOXYPEPTIDASE"/>
    <property type="match status" value="1"/>
</dbReference>
<evidence type="ECO:0000256" key="3">
    <source>
        <dbReference type="ARBA" id="ARBA00022670"/>
    </source>
</evidence>
<evidence type="ECO:0000256" key="1">
    <source>
        <dbReference type="ARBA" id="ARBA00010233"/>
    </source>
</evidence>
<evidence type="ECO:0000313" key="9">
    <source>
        <dbReference type="EMBL" id="MBQ0930952.1"/>
    </source>
</evidence>
<dbReference type="Pfam" id="PF17676">
    <property type="entry name" value="Peptidase_S66C"/>
    <property type="match status" value="1"/>
</dbReference>
<dbReference type="GO" id="GO:0006508">
    <property type="term" value="P:proteolysis"/>
    <property type="evidence" value="ECO:0007669"/>
    <property type="project" value="UniProtKB-KW"/>
</dbReference>
<evidence type="ECO:0000259" key="7">
    <source>
        <dbReference type="Pfam" id="PF02016"/>
    </source>
</evidence>
<dbReference type="InterPro" id="IPR040449">
    <property type="entry name" value="Peptidase_S66_N"/>
</dbReference>
<dbReference type="PANTHER" id="PTHR30237:SF2">
    <property type="entry name" value="MUREIN TETRAPEPTIDE CARBOXYPEPTIDASE"/>
    <property type="match status" value="1"/>
</dbReference>
<evidence type="ECO:0000256" key="2">
    <source>
        <dbReference type="ARBA" id="ARBA00022645"/>
    </source>
</evidence>
<dbReference type="GO" id="GO:0008236">
    <property type="term" value="F:serine-type peptidase activity"/>
    <property type="evidence" value="ECO:0007669"/>
    <property type="project" value="UniProtKB-KW"/>
</dbReference>
<dbReference type="InterPro" id="IPR003507">
    <property type="entry name" value="S66_fam"/>
</dbReference>
<keyword evidence="5" id="KW-0720">Serine protease</keyword>
<dbReference type="InterPro" id="IPR027478">
    <property type="entry name" value="LdcA_N"/>
</dbReference>
<gene>
    <name evidence="9" type="ORF">KAK03_10685</name>
</gene>
<sequence>MSDSLILYSPSGLLPRAATMSLAVKRLKALGFNVSRDESLLARRQRFAGDDETRLAAIHRVAAAAPSIAMPGRGGYGITRLLDCIDWALLARSVEQGTRWVGYSDLTALQMGLLAHTGAASWCGPMAADDFGRDTLDEITPDCFCEAMSGELEAVGFRTEAGFDGLQAKGLLWGGNLTVLCSLLGTPHWPRVKGGILFLEDVAEHPYRVERMLLQLHQAGLLAAQKAVLLGAFSDWRPSPMDHGYSLKSAIACVRSHCDTPILTGVPFGHVPTKICMPFGQRAQLLVEGRNVLLGW</sequence>
<feature type="domain" description="LD-carboxypeptidase N-terminal" evidence="7">
    <location>
        <begin position="7"/>
        <end position="124"/>
    </location>
</feature>
<evidence type="ECO:0000256" key="5">
    <source>
        <dbReference type="ARBA" id="ARBA00022825"/>
    </source>
</evidence>